<feature type="domain" description="Leucine-rich repeat-containing N-terminal plant-type" evidence="5">
    <location>
        <begin position="31"/>
        <end position="79"/>
    </location>
</feature>
<dbReference type="AlphaFoldDB" id="A0A8T0RE42"/>
<dbReference type="InterPro" id="IPR001611">
    <property type="entry name" value="Leu-rich_rpt"/>
</dbReference>
<reference evidence="6" key="1">
    <citation type="submission" date="2020-05" db="EMBL/GenBank/DDBJ databases">
        <title>WGS assembly of Panicum virgatum.</title>
        <authorList>
            <person name="Lovell J.T."/>
            <person name="Jenkins J."/>
            <person name="Shu S."/>
            <person name="Juenger T.E."/>
            <person name="Schmutz J."/>
        </authorList>
    </citation>
    <scope>NUCLEOTIDE SEQUENCE</scope>
    <source>
        <strain evidence="6">AP13</strain>
    </source>
</reference>
<dbReference type="InterPro" id="IPR053211">
    <property type="entry name" value="DNA_repair-toleration"/>
</dbReference>
<protein>
    <recommendedName>
        <fullName evidence="5">Leucine-rich repeat-containing N-terminal plant-type domain-containing protein</fullName>
    </recommendedName>
</protein>
<gene>
    <name evidence="6" type="ORF">PVAP13_6KG148848</name>
</gene>
<keyword evidence="2 4" id="KW-0732">Signal</keyword>
<evidence type="ECO:0000256" key="2">
    <source>
        <dbReference type="ARBA" id="ARBA00022729"/>
    </source>
</evidence>
<feature type="chain" id="PRO_5035863591" description="Leucine-rich repeat-containing N-terminal plant-type domain-containing protein" evidence="4">
    <location>
        <begin position="28"/>
        <end position="145"/>
    </location>
</feature>
<feature type="signal peptide" evidence="4">
    <location>
        <begin position="1"/>
        <end position="27"/>
    </location>
</feature>
<evidence type="ECO:0000313" key="7">
    <source>
        <dbReference type="Proteomes" id="UP000823388"/>
    </source>
</evidence>
<proteinExistence type="predicted"/>
<evidence type="ECO:0000256" key="1">
    <source>
        <dbReference type="ARBA" id="ARBA00022614"/>
    </source>
</evidence>
<accession>A0A8T0RE42</accession>
<dbReference type="Pfam" id="PF08263">
    <property type="entry name" value="LRRNT_2"/>
    <property type="match status" value="1"/>
</dbReference>
<evidence type="ECO:0000259" key="5">
    <source>
        <dbReference type="Pfam" id="PF08263"/>
    </source>
</evidence>
<dbReference type="Proteomes" id="UP000823388">
    <property type="component" value="Chromosome 6K"/>
</dbReference>
<keyword evidence="3" id="KW-0677">Repeat</keyword>
<name>A0A8T0RE42_PANVG</name>
<evidence type="ECO:0000313" key="6">
    <source>
        <dbReference type="EMBL" id="KAG2583103.1"/>
    </source>
</evidence>
<keyword evidence="1" id="KW-0433">Leucine-rich repeat</keyword>
<keyword evidence="7" id="KW-1185">Reference proteome</keyword>
<dbReference type="Pfam" id="PF00560">
    <property type="entry name" value="LRR_1"/>
    <property type="match status" value="1"/>
</dbReference>
<dbReference type="Gene3D" id="3.80.10.10">
    <property type="entry name" value="Ribonuclease Inhibitor"/>
    <property type="match status" value="1"/>
</dbReference>
<organism evidence="6 7">
    <name type="scientific">Panicum virgatum</name>
    <name type="common">Blackwell switchgrass</name>
    <dbReference type="NCBI Taxonomy" id="38727"/>
    <lineage>
        <taxon>Eukaryota</taxon>
        <taxon>Viridiplantae</taxon>
        <taxon>Streptophyta</taxon>
        <taxon>Embryophyta</taxon>
        <taxon>Tracheophyta</taxon>
        <taxon>Spermatophyta</taxon>
        <taxon>Magnoliopsida</taxon>
        <taxon>Liliopsida</taxon>
        <taxon>Poales</taxon>
        <taxon>Poaceae</taxon>
        <taxon>PACMAD clade</taxon>
        <taxon>Panicoideae</taxon>
        <taxon>Panicodae</taxon>
        <taxon>Paniceae</taxon>
        <taxon>Panicinae</taxon>
        <taxon>Panicum</taxon>
        <taxon>Panicum sect. Hiantes</taxon>
    </lineage>
</organism>
<dbReference type="EMBL" id="CM029047">
    <property type="protein sequence ID" value="KAG2583103.1"/>
    <property type="molecule type" value="Genomic_DNA"/>
</dbReference>
<dbReference type="SUPFAM" id="SSF52058">
    <property type="entry name" value="L domain-like"/>
    <property type="match status" value="1"/>
</dbReference>
<dbReference type="InterPro" id="IPR013210">
    <property type="entry name" value="LRR_N_plant-typ"/>
</dbReference>
<sequence>MEHRQRLLLPLLISFIFLLLFTTNTRSSSPDSDLQALLSLKSFISKDPLGALSSWNTLDSSTTLNGTEGFCRWTGVTCSSSRLRPQRVTVLRLPGLGLIGTLSPHIGNLTRLGVLDLSNNKLEGEIPPSLASCSVLRNESTLFCL</sequence>
<comment type="caution">
    <text evidence="6">The sequence shown here is derived from an EMBL/GenBank/DDBJ whole genome shotgun (WGS) entry which is preliminary data.</text>
</comment>
<dbReference type="InterPro" id="IPR032675">
    <property type="entry name" value="LRR_dom_sf"/>
</dbReference>
<dbReference type="PANTHER" id="PTHR48060:SF21">
    <property type="entry name" value="L DOMAIN-LIKE PROTEIN"/>
    <property type="match status" value="1"/>
</dbReference>
<evidence type="ECO:0000256" key="3">
    <source>
        <dbReference type="ARBA" id="ARBA00022737"/>
    </source>
</evidence>
<evidence type="ECO:0000256" key="4">
    <source>
        <dbReference type="SAM" id="SignalP"/>
    </source>
</evidence>
<dbReference type="PANTHER" id="PTHR48060">
    <property type="entry name" value="DNA DAMAGE-REPAIR/TOLERATION PROTEIN DRT100"/>
    <property type="match status" value="1"/>
</dbReference>